<dbReference type="RefSeq" id="WP_231418196.1">
    <property type="nucleotide sequence ID" value="NZ_CP126446.1"/>
</dbReference>
<name>A0ABY8UZR0_9BACI</name>
<proteinExistence type="predicted"/>
<dbReference type="SUPFAM" id="SSF88713">
    <property type="entry name" value="Glycoside hydrolase/deacetylase"/>
    <property type="match status" value="1"/>
</dbReference>
<accession>A0ABY8UZR0</accession>
<protein>
    <submittedName>
        <fullName evidence="1">DUF2194 domain-containing protein</fullName>
    </submittedName>
</protein>
<dbReference type="InterPro" id="IPR018695">
    <property type="entry name" value="DUF2194"/>
</dbReference>
<reference evidence="1 2" key="1">
    <citation type="submission" date="2023-05" db="EMBL/GenBank/DDBJ databases">
        <title>Comparative genomics reveals the evidence of polycyclic aromatic hydrocarbons degradation in moderately halophilic genus Pontibacillus.</title>
        <authorList>
            <person name="Yang H."/>
            <person name="Qian Z."/>
        </authorList>
    </citation>
    <scope>NUCLEOTIDE SEQUENCE [LARGE SCALE GENOMIC DNA]</scope>
    <source>
        <strain evidence="2">HN14</strain>
    </source>
</reference>
<dbReference type="Pfam" id="PF09960">
    <property type="entry name" value="DUF2194"/>
    <property type="match status" value="1"/>
</dbReference>
<dbReference type="SUPFAM" id="SSF52317">
    <property type="entry name" value="Class I glutamine amidotransferase-like"/>
    <property type="match status" value="1"/>
</dbReference>
<evidence type="ECO:0000313" key="1">
    <source>
        <dbReference type="EMBL" id="WIF99186.1"/>
    </source>
</evidence>
<dbReference type="Proteomes" id="UP001236652">
    <property type="component" value="Chromosome"/>
</dbReference>
<organism evidence="1 2">
    <name type="scientific">Pontibacillus chungwhensis</name>
    <dbReference type="NCBI Taxonomy" id="265426"/>
    <lineage>
        <taxon>Bacteria</taxon>
        <taxon>Bacillati</taxon>
        <taxon>Bacillota</taxon>
        <taxon>Bacilli</taxon>
        <taxon>Bacillales</taxon>
        <taxon>Bacillaceae</taxon>
        <taxon>Pontibacillus</taxon>
    </lineage>
</organism>
<gene>
    <name evidence="1" type="ORF">QNI29_05880</name>
</gene>
<dbReference type="Gene3D" id="3.20.20.370">
    <property type="entry name" value="Glycoside hydrolase/deacetylase"/>
    <property type="match status" value="1"/>
</dbReference>
<sequence>MRNIRSTFAAIILVLLLSVVVLQWGRLSAIHTWFPMTAPENRHFLTMSTNEITRETNLKISLLENNSVDSQDAIDNIRYALRYAKIPFEEVDKEDLNSLEPDPFHVLVVAGEHTSEWPYESIEAFVNKGGRLMVALRHGGSDPKWNDLTGIEETNDFVSDTVHGLTIEKPVFPGYNDLSGEHKLLSHSVLDVELSKSAVVYLTVKHIPVMWTYPHGKGKVGFWNTTVTKEKGMRGLLLQSLSLLPPSFVMHQSGIKVTYLDDFPSPIKDEFVHGEGMGYGAFLKDVWWDRIKKLQKDYNLSLTGAFIGTYQDKTDLNTEELIKRQKYPMLYYGRQLENSGGEIALHGYNHQPLVVKEDNHPLYRKKEFNPYLLSVEVGPTHFYNPYGYKIWKSESFIKRTLKDTNQLFQYYFPKEKIQTYVPPSNILGKRGLDALLESIPSLNVLASLYFGEKEDESFIQEYEFDHKYSDLYHFPRTASGHGDSPEDLFLITDAIANQGVFSHFIHPDDRTDPERAQGRNWEEMSEGLEGMYQFISKNFPYLESLTQQEAREKMITYQQSKIDVRYQEDSITISGEDMLDPSVALVRIQPGKHLETGEFSFGEVEVMQASSGLYIVTLRKPSVTLLLKEDVS</sequence>
<dbReference type="EMBL" id="CP126446">
    <property type="protein sequence ID" value="WIF99186.1"/>
    <property type="molecule type" value="Genomic_DNA"/>
</dbReference>
<keyword evidence="2" id="KW-1185">Reference proteome</keyword>
<dbReference type="InterPro" id="IPR011330">
    <property type="entry name" value="Glyco_hydro/deAcase_b/a-brl"/>
</dbReference>
<dbReference type="InterPro" id="IPR029062">
    <property type="entry name" value="Class_I_gatase-like"/>
</dbReference>
<evidence type="ECO:0000313" key="2">
    <source>
        <dbReference type="Proteomes" id="UP001236652"/>
    </source>
</evidence>